<evidence type="ECO:0000313" key="2">
    <source>
        <dbReference type="EMBL" id="EGT49789.1"/>
    </source>
</evidence>
<dbReference type="EMBL" id="GL379790">
    <property type="protein sequence ID" value="EGT49789.1"/>
    <property type="molecule type" value="Genomic_DNA"/>
</dbReference>
<dbReference type="CDD" id="cd00121">
    <property type="entry name" value="MATH"/>
    <property type="match status" value="1"/>
</dbReference>
<dbReference type="InParanoid" id="G0MD87"/>
<keyword evidence="3" id="KW-1185">Reference proteome</keyword>
<dbReference type="Pfam" id="PF00917">
    <property type="entry name" value="MATH"/>
    <property type="match status" value="1"/>
</dbReference>
<dbReference type="InterPro" id="IPR002083">
    <property type="entry name" value="MATH/TRAF_dom"/>
</dbReference>
<dbReference type="HOGENOM" id="CLU_1455631_0_0_1"/>
<proteinExistence type="predicted"/>
<protein>
    <recommendedName>
        <fullName evidence="1">MATH domain-containing protein</fullName>
    </recommendedName>
</protein>
<dbReference type="STRING" id="135651.G0MD87"/>
<gene>
    <name evidence="2" type="ORF">CAEBREN_06949</name>
</gene>
<organism evidence="3">
    <name type="scientific">Caenorhabditis brenneri</name>
    <name type="common">Nematode worm</name>
    <dbReference type="NCBI Taxonomy" id="135651"/>
    <lineage>
        <taxon>Eukaryota</taxon>
        <taxon>Metazoa</taxon>
        <taxon>Ecdysozoa</taxon>
        <taxon>Nematoda</taxon>
        <taxon>Chromadorea</taxon>
        <taxon>Rhabditida</taxon>
        <taxon>Rhabditina</taxon>
        <taxon>Rhabditomorpha</taxon>
        <taxon>Rhabditoidea</taxon>
        <taxon>Rhabditidae</taxon>
        <taxon>Peloderinae</taxon>
        <taxon>Caenorhabditis</taxon>
    </lineage>
</organism>
<dbReference type="Gene3D" id="2.60.210.10">
    <property type="entry name" value="Apoptosis, Tumor Necrosis Factor Receptor Associated Protein 2, Chain A"/>
    <property type="match status" value="1"/>
</dbReference>
<dbReference type="PANTHER" id="PTHR46308">
    <property type="entry name" value="MATH (MEPRIN-ASSOCIATED TRAF HOMOLOGY) DOMAIN CONTAINING"/>
    <property type="match status" value="1"/>
</dbReference>
<evidence type="ECO:0000259" key="1">
    <source>
        <dbReference type="SMART" id="SM00061"/>
    </source>
</evidence>
<dbReference type="AlphaFoldDB" id="G0MD87"/>
<accession>G0MD87</accession>
<sequence length="186" mass="21968">MSVPPKTVTLTATFKNISSMKLEDQRYGEEEDHYGLYWSVKTSFFLKLIEYNLFRRAWAVRPSNICGPKGPNLLFFGFGCQEFDNKKNWTVDVDYEFRLTPKNGEKIVQTGNIAFKKIDTDYVILNFVRWEEREKYMIDDTIKIEYFITIKEVTGFPNFESKEEFTDVFVHVNGERNFKKIICIST</sequence>
<dbReference type="SUPFAM" id="SSF49599">
    <property type="entry name" value="TRAF domain-like"/>
    <property type="match status" value="1"/>
</dbReference>
<dbReference type="SMART" id="SM00061">
    <property type="entry name" value="MATH"/>
    <property type="match status" value="1"/>
</dbReference>
<dbReference type="PANTHER" id="PTHR46308:SF1">
    <property type="entry name" value="MATH DOMAIN-CONTAINING PROTEIN"/>
    <property type="match status" value="1"/>
</dbReference>
<reference evidence="3" key="1">
    <citation type="submission" date="2011-07" db="EMBL/GenBank/DDBJ databases">
        <authorList>
            <consortium name="Caenorhabditis brenneri Sequencing and Analysis Consortium"/>
            <person name="Wilson R.K."/>
        </authorList>
    </citation>
    <scope>NUCLEOTIDE SEQUENCE [LARGE SCALE GENOMIC DNA]</scope>
    <source>
        <strain evidence="3">PB2801</strain>
    </source>
</reference>
<name>G0MD87_CAEBE</name>
<dbReference type="InterPro" id="IPR008974">
    <property type="entry name" value="TRAF-like"/>
</dbReference>
<dbReference type="Proteomes" id="UP000008068">
    <property type="component" value="Unassembled WGS sequence"/>
</dbReference>
<feature type="domain" description="MATH" evidence="1">
    <location>
        <begin position="9"/>
        <end position="133"/>
    </location>
</feature>
<evidence type="ECO:0000313" key="3">
    <source>
        <dbReference type="Proteomes" id="UP000008068"/>
    </source>
</evidence>